<keyword evidence="3" id="KW-1185">Reference proteome</keyword>
<feature type="non-terminal residue" evidence="2">
    <location>
        <position position="1"/>
    </location>
</feature>
<comment type="caution">
    <text evidence="2">The sequence shown here is derived from an EMBL/GenBank/DDBJ whole genome shotgun (WGS) entry which is preliminary data.</text>
</comment>
<evidence type="ECO:0000313" key="2">
    <source>
        <dbReference type="EMBL" id="MCO1337237.1"/>
    </source>
</evidence>
<dbReference type="AlphaFoldDB" id="A0A9X2ERT6"/>
<dbReference type="RefSeq" id="WP_252473520.1">
    <property type="nucleotide sequence ID" value="NZ_JALBWM010000545.1"/>
</dbReference>
<feature type="coiled-coil region" evidence="1">
    <location>
        <begin position="24"/>
        <end position="51"/>
    </location>
</feature>
<keyword evidence="1" id="KW-0175">Coiled coil</keyword>
<organism evidence="2 3">
    <name type="scientific">Microbulbifer okhotskensis</name>
    <dbReference type="NCBI Taxonomy" id="2926617"/>
    <lineage>
        <taxon>Bacteria</taxon>
        <taxon>Pseudomonadati</taxon>
        <taxon>Pseudomonadota</taxon>
        <taxon>Gammaproteobacteria</taxon>
        <taxon>Cellvibrionales</taxon>
        <taxon>Microbulbiferaceae</taxon>
        <taxon>Microbulbifer</taxon>
    </lineage>
</organism>
<feature type="non-terminal residue" evidence="2">
    <location>
        <position position="75"/>
    </location>
</feature>
<evidence type="ECO:0000256" key="1">
    <source>
        <dbReference type="SAM" id="Coils"/>
    </source>
</evidence>
<sequence>DLTAQRNSFKALKDEIGVAVNQRRADKERALERAKKELNTSETRLKENKQRLVEHYLDQAVELKGYYATQLSEIE</sequence>
<proteinExistence type="predicted"/>
<reference evidence="2" key="1">
    <citation type="journal article" date="2022" name="Arch. Microbiol.">
        <title>Microbulbifer okhotskensis sp. nov., isolated from a deep bottom sediment of the Okhotsk Sea.</title>
        <authorList>
            <person name="Romanenko L."/>
            <person name="Kurilenko V."/>
            <person name="Otstavnykh N."/>
            <person name="Velansky P."/>
            <person name="Isaeva M."/>
            <person name="Mikhailov V."/>
        </authorList>
    </citation>
    <scope>NUCLEOTIDE SEQUENCE</scope>
    <source>
        <strain evidence="2">OS29</strain>
    </source>
</reference>
<name>A0A9X2ERT6_9GAMM</name>
<dbReference type="EMBL" id="JALBWM010000545">
    <property type="protein sequence ID" value="MCO1337237.1"/>
    <property type="molecule type" value="Genomic_DNA"/>
</dbReference>
<dbReference type="Proteomes" id="UP001139028">
    <property type="component" value="Unassembled WGS sequence"/>
</dbReference>
<gene>
    <name evidence="2" type="ORF">MO867_23235</name>
</gene>
<evidence type="ECO:0000313" key="3">
    <source>
        <dbReference type="Proteomes" id="UP001139028"/>
    </source>
</evidence>
<accession>A0A9X2ERT6</accession>
<protein>
    <submittedName>
        <fullName evidence="2">Uncharacterized protein</fullName>
    </submittedName>
</protein>